<dbReference type="Gene3D" id="1.10.357.10">
    <property type="entry name" value="Tetracycline Repressor, domain 2"/>
    <property type="match status" value="1"/>
</dbReference>
<evidence type="ECO:0000313" key="3">
    <source>
        <dbReference type="EMBL" id="GGD80829.1"/>
    </source>
</evidence>
<evidence type="ECO:0000259" key="2">
    <source>
        <dbReference type="Pfam" id="PF00440"/>
    </source>
</evidence>
<dbReference type="GO" id="GO:0003677">
    <property type="term" value="F:DNA binding"/>
    <property type="evidence" value="ECO:0007669"/>
    <property type="project" value="UniProtKB-KW"/>
</dbReference>
<keyword evidence="4" id="KW-1185">Reference proteome</keyword>
<dbReference type="InterPro" id="IPR009057">
    <property type="entry name" value="Homeodomain-like_sf"/>
</dbReference>
<dbReference type="InterPro" id="IPR001647">
    <property type="entry name" value="HTH_TetR"/>
</dbReference>
<proteinExistence type="predicted"/>
<dbReference type="Pfam" id="PF00440">
    <property type="entry name" value="TetR_N"/>
    <property type="match status" value="1"/>
</dbReference>
<dbReference type="EMBL" id="BMIP01000009">
    <property type="protein sequence ID" value="GGD80829.1"/>
    <property type="molecule type" value="Genomic_DNA"/>
</dbReference>
<comment type="caution">
    <text evidence="3">The sequence shown here is derived from an EMBL/GenBank/DDBJ whole genome shotgun (WGS) entry which is preliminary data.</text>
</comment>
<reference evidence="3" key="1">
    <citation type="journal article" date="2014" name="Int. J. Syst. Evol. Microbiol.">
        <title>Complete genome sequence of Corynebacterium casei LMG S-19264T (=DSM 44701T), isolated from a smear-ripened cheese.</title>
        <authorList>
            <consortium name="US DOE Joint Genome Institute (JGI-PGF)"/>
            <person name="Walter F."/>
            <person name="Albersmeier A."/>
            <person name="Kalinowski J."/>
            <person name="Ruckert C."/>
        </authorList>
    </citation>
    <scope>NUCLEOTIDE SEQUENCE</scope>
    <source>
        <strain evidence="3">CGMCC 1.15360</strain>
    </source>
</reference>
<name>A0A917DXG7_9SPHN</name>
<reference evidence="3" key="2">
    <citation type="submission" date="2020-09" db="EMBL/GenBank/DDBJ databases">
        <authorList>
            <person name="Sun Q."/>
            <person name="Zhou Y."/>
        </authorList>
    </citation>
    <scope>NUCLEOTIDE SEQUENCE</scope>
    <source>
        <strain evidence="3">CGMCC 1.15360</strain>
    </source>
</reference>
<evidence type="ECO:0000313" key="4">
    <source>
        <dbReference type="Proteomes" id="UP000612349"/>
    </source>
</evidence>
<feature type="domain" description="HTH tetR-type" evidence="2">
    <location>
        <begin position="17"/>
        <end position="64"/>
    </location>
</feature>
<sequence>MTLPFSPPELPEAKMRLLVEAERAFGEHGIANASLREISERAGHRNRSAVQYHFGDRDGLVVALLQMRRPQVDKIRAGFFAALGLDIGSSPSEVLVEAIAGPLLFSELRSRLQPYARTVHALLQYDVDGELWRQTGDAAPLTRSIYAALRLRGRGMDDAEWRMRQLAFGRCCVDLAAHRGAIFPGGTMADQQLAAKLIDMLCAMLLAPATAQPTPARTNCTIWRTIGRIENLVT</sequence>
<keyword evidence="1" id="KW-0238">DNA-binding</keyword>
<protein>
    <recommendedName>
        <fullName evidence="2">HTH tetR-type domain-containing protein</fullName>
    </recommendedName>
</protein>
<dbReference type="RefSeq" id="WP_156521922.1">
    <property type="nucleotide sequence ID" value="NZ_BMIP01000009.1"/>
</dbReference>
<gene>
    <name evidence="3" type="ORF">GCM10010990_33400</name>
</gene>
<dbReference type="AlphaFoldDB" id="A0A917DXG7"/>
<organism evidence="3 4">
    <name type="scientific">Croceicoccus mobilis</name>
    <dbReference type="NCBI Taxonomy" id="1703339"/>
    <lineage>
        <taxon>Bacteria</taxon>
        <taxon>Pseudomonadati</taxon>
        <taxon>Pseudomonadota</taxon>
        <taxon>Alphaproteobacteria</taxon>
        <taxon>Sphingomonadales</taxon>
        <taxon>Erythrobacteraceae</taxon>
        <taxon>Croceicoccus</taxon>
    </lineage>
</organism>
<dbReference type="SUPFAM" id="SSF46689">
    <property type="entry name" value="Homeodomain-like"/>
    <property type="match status" value="1"/>
</dbReference>
<evidence type="ECO:0000256" key="1">
    <source>
        <dbReference type="ARBA" id="ARBA00023125"/>
    </source>
</evidence>
<dbReference type="Proteomes" id="UP000612349">
    <property type="component" value="Unassembled WGS sequence"/>
</dbReference>
<accession>A0A917DXG7</accession>
<dbReference type="OrthoDB" id="2356263at2"/>